<evidence type="ECO:0000313" key="3">
    <source>
        <dbReference type="Proteomes" id="UP000608594"/>
    </source>
</evidence>
<reference evidence="2" key="1">
    <citation type="submission" date="2020-08" db="EMBL/GenBank/DDBJ databases">
        <title>Paracoccus amoyensis sp. nov., isolated from the surface seawater at coast of Xiamen, Fujian.</title>
        <authorList>
            <person name="Lyu L."/>
        </authorList>
    </citation>
    <scope>NUCLEOTIDE SEQUENCE</scope>
    <source>
        <strain evidence="2">11-3</strain>
    </source>
</reference>
<evidence type="ECO:0000313" key="2">
    <source>
        <dbReference type="EMBL" id="MBC9245297.1"/>
    </source>
</evidence>
<keyword evidence="1" id="KW-0472">Membrane</keyword>
<dbReference type="AlphaFoldDB" id="A0A926GBI2"/>
<sequence>MYDIETEFHLRQMARDEREPDNAESIIRWALVLTNMAVLAVFVVQLI</sequence>
<comment type="caution">
    <text evidence="2">The sequence shown here is derived from an EMBL/GenBank/DDBJ whole genome shotgun (WGS) entry which is preliminary data.</text>
</comment>
<dbReference type="EMBL" id="JACOQL010000001">
    <property type="protein sequence ID" value="MBC9245297.1"/>
    <property type="molecule type" value="Genomic_DNA"/>
</dbReference>
<name>A0A926GBI2_9RHOB</name>
<organism evidence="2 3">
    <name type="scientific">Paracoccus amoyensis</name>
    <dbReference type="NCBI Taxonomy" id="2760093"/>
    <lineage>
        <taxon>Bacteria</taxon>
        <taxon>Pseudomonadati</taxon>
        <taxon>Pseudomonadota</taxon>
        <taxon>Alphaproteobacteria</taxon>
        <taxon>Rhodobacterales</taxon>
        <taxon>Paracoccaceae</taxon>
        <taxon>Paracoccus</taxon>
    </lineage>
</organism>
<keyword evidence="1" id="KW-0812">Transmembrane</keyword>
<evidence type="ECO:0000256" key="1">
    <source>
        <dbReference type="SAM" id="Phobius"/>
    </source>
</evidence>
<proteinExistence type="predicted"/>
<evidence type="ECO:0008006" key="4">
    <source>
        <dbReference type="Google" id="ProtNLM"/>
    </source>
</evidence>
<protein>
    <recommendedName>
        <fullName evidence="4">Aa3 type cytochrome c oxidase subunit IV</fullName>
    </recommendedName>
</protein>
<feature type="transmembrane region" description="Helical" evidence="1">
    <location>
        <begin position="26"/>
        <end position="46"/>
    </location>
</feature>
<dbReference type="Proteomes" id="UP000608594">
    <property type="component" value="Unassembled WGS sequence"/>
</dbReference>
<keyword evidence="1" id="KW-1133">Transmembrane helix</keyword>
<gene>
    <name evidence="2" type="ORF">H4P12_00890</name>
</gene>
<keyword evidence="3" id="KW-1185">Reference proteome</keyword>
<accession>A0A926GBI2</accession>
<dbReference type="RefSeq" id="WP_187791713.1">
    <property type="nucleotide sequence ID" value="NZ_JACOQL010000001.1"/>
</dbReference>